<organism evidence="4 5">
    <name type="scientific">Acidiluteibacter ferrifornacis</name>
    <dbReference type="NCBI Taxonomy" id="2692424"/>
    <lineage>
        <taxon>Bacteria</taxon>
        <taxon>Pseudomonadati</taxon>
        <taxon>Bacteroidota</taxon>
        <taxon>Flavobacteriia</taxon>
        <taxon>Flavobacteriales</taxon>
        <taxon>Cryomorphaceae</taxon>
        <taxon>Acidiluteibacter</taxon>
    </lineage>
</organism>
<dbReference type="GO" id="GO:0004657">
    <property type="term" value="F:proline dehydrogenase activity"/>
    <property type="evidence" value="ECO:0007669"/>
    <property type="project" value="InterPro"/>
</dbReference>
<name>A0A6N9NKW8_9FLAO</name>
<keyword evidence="2" id="KW-0812">Transmembrane</keyword>
<dbReference type="InterPro" id="IPR015659">
    <property type="entry name" value="Proline_oxidase"/>
</dbReference>
<keyword evidence="2" id="KW-0472">Membrane</keyword>
<dbReference type="PANTHER" id="PTHR13914">
    <property type="entry name" value="PROLINE OXIDASE"/>
    <property type="match status" value="1"/>
</dbReference>
<dbReference type="RefSeq" id="WP_160633457.1">
    <property type="nucleotide sequence ID" value="NZ_WWNE01000007.1"/>
</dbReference>
<dbReference type="InterPro" id="IPR029041">
    <property type="entry name" value="FAD-linked_oxidoreductase-like"/>
</dbReference>
<dbReference type="PANTHER" id="PTHR13914:SF0">
    <property type="entry name" value="PROLINE DEHYDROGENASE 1, MITOCHONDRIAL"/>
    <property type="match status" value="1"/>
</dbReference>
<dbReference type="Pfam" id="PF01619">
    <property type="entry name" value="Pro_dh"/>
    <property type="match status" value="1"/>
</dbReference>
<keyword evidence="1" id="KW-0560">Oxidoreductase</keyword>
<reference evidence="4 5" key="1">
    <citation type="submission" date="2019-12" db="EMBL/GenBank/DDBJ databases">
        <authorList>
            <person name="Zhao J."/>
        </authorList>
    </citation>
    <scope>NUCLEOTIDE SEQUENCE [LARGE SCALE GENOMIC DNA]</scope>
    <source>
        <strain evidence="4 5">S-15</strain>
    </source>
</reference>
<dbReference type="Proteomes" id="UP000470771">
    <property type="component" value="Unassembled WGS sequence"/>
</dbReference>
<sequence>MVTFNNTKIAFENKNNTQLRKAYWLFKFMGINWLTKIGAVLLKIALFLRLPVKGLVKITVFEHFCGGESIEECETRIQELANFNVKTILDYSAEGKETDEDFDLSMGKAVASIERAKKDTNVPFCVFKVTALMPFDVLKKVSAKEELSEQETLDYQKGRNRIDIICQNAANAGIPLMIDAEESWIQDAIDEIALIMMHRYNRDSAVVYNTAQMYRHDRLEYLKELYRQSVIEGFYIGMKVVRGAYMEKERERAARKGYPSPIQPDKAATDTDYNLAITFCVEHLDKFAICCGTHNEASSQLLTELIEAKGLHRDDKRLFFSQLLGMSDHISFNLSKKDYNVSKYVPYGPVAEVMPYLIRRADENTSIAGQTGRELRLIQEELDRRTREAS</sequence>
<keyword evidence="5" id="KW-1185">Reference proteome</keyword>
<dbReference type="GO" id="GO:0010133">
    <property type="term" value="P:L-proline catabolic process to L-glutamate"/>
    <property type="evidence" value="ECO:0007669"/>
    <property type="project" value="TreeGrafter"/>
</dbReference>
<protein>
    <submittedName>
        <fullName evidence="4">Proline dehydrogenase</fullName>
    </submittedName>
</protein>
<evidence type="ECO:0000259" key="3">
    <source>
        <dbReference type="Pfam" id="PF01619"/>
    </source>
</evidence>
<dbReference type="SUPFAM" id="SSF51730">
    <property type="entry name" value="FAD-linked oxidoreductase"/>
    <property type="match status" value="1"/>
</dbReference>
<feature type="domain" description="Proline dehydrogenase" evidence="3">
    <location>
        <begin position="74"/>
        <end position="371"/>
    </location>
</feature>
<evidence type="ECO:0000256" key="2">
    <source>
        <dbReference type="SAM" id="Phobius"/>
    </source>
</evidence>
<keyword evidence="2" id="KW-1133">Transmembrane helix</keyword>
<dbReference type="AlphaFoldDB" id="A0A6N9NKW8"/>
<comment type="caution">
    <text evidence="4">The sequence shown here is derived from an EMBL/GenBank/DDBJ whole genome shotgun (WGS) entry which is preliminary data.</text>
</comment>
<dbReference type="GO" id="GO:0071949">
    <property type="term" value="F:FAD binding"/>
    <property type="evidence" value="ECO:0007669"/>
    <property type="project" value="TreeGrafter"/>
</dbReference>
<feature type="transmembrane region" description="Helical" evidence="2">
    <location>
        <begin position="24"/>
        <end position="48"/>
    </location>
</feature>
<dbReference type="EMBL" id="WWNE01000007">
    <property type="protein sequence ID" value="NBG66512.1"/>
    <property type="molecule type" value="Genomic_DNA"/>
</dbReference>
<dbReference type="InterPro" id="IPR002872">
    <property type="entry name" value="Proline_DH_dom"/>
</dbReference>
<evidence type="ECO:0000313" key="4">
    <source>
        <dbReference type="EMBL" id="NBG66512.1"/>
    </source>
</evidence>
<dbReference type="Gene3D" id="3.20.20.220">
    <property type="match status" value="1"/>
</dbReference>
<evidence type="ECO:0000256" key="1">
    <source>
        <dbReference type="ARBA" id="ARBA00023002"/>
    </source>
</evidence>
<accession>A0A6N9NKW8</accession>
<evidence type="ECO:0000313" key="5">
    <source>
        <dbReference type="Proteomes" id="UP000470771"/>
    </source>
</evidence>
<proteinExistence type="predicted"/>
<gene>
    <name evidence="4" type="ORF">GQN54_10315</name>
</gene>